<protein>
    <recommendedName>
        <fullName evidence="1">Glycolipid transfer protein domain-containing protein</fullName>
    </recommendedName>
</protein>
<sequence length="138" mass="14840">MMRPFQASLKPKGDVELSQYLAGWKELLRFLAPLGSIFAFATSEAFSKVTALEARVRGAQAAHYASLGTMAAWERRAGLPARLALLALPSRDRLLQLACPGSSEADARAALARAADTLEDVYNRTQGLMAGHGLLRLA</sequence>
<dbReference type="GeneTree" id="ENSGT00940000162518"/>
<dbReference type="OMA" id="GTMAAWE"/>
<gene>
    <name evidence="2" type="primary">Gltpd2</name>
</gene>
<dbReference type="GO" id="GO:1902387">
    <property type="term" value="F:ceramide 1-phosphate binding"/>
    <property type="evidence" value="ECO:0007669"/>
    <property type="project" value="TreeGrafter"/>
</dbReference>
<dbReference type="GO" id="GO:0005829">
    <property type="term" value="C:cytosol"/>
    <property type="evidence" value="ECO:0007669"/>
    <property type="project" value="TreeGrafter"/>
</dbReference>
<organism evidence="2 3">
    <name type="scientific">Jaculus jaculus</name>
    <name type="common">Lesser Egyptian jerboa</name>
    <dbReference type="NCBI Taxonomy" id="51337"/>
    <lineage>
        <taxon>Eukaryota</taxon>
        <taxon>Metazoa</taxon>
        <taxon>Chordata</taxon>
        <taxon>Craniata</taxon>
        <taxon>Vertebrata</taxon>
        <taxon>Euteleostomi</taxon>
        <taxon>Mammalia</taxon>
        <taxon>Eutheria</taxon>
        <taxon>Euarchontoglires</taxon>
        <taxon>Glires</taxon>
        <taxon>Rodentia</taxon>
        <taxon>Myomorpha</taxon>
        <taxon>Dipodoidea</taxon>
        <taxon>Dipodidae</taxon>
        <taxon>Dipodinae</taxon>
        <taxon>Jaculus</taxon>
    </lineage>
</organism>
<dbReference type="PANTHER" id="PTHR10219:SF19">
    <property type="entry name" value="GLYCOLIPID TRANSFER PROTEIN DOMAIN-CONTAINING PROTEIN 2"/>
    <property type="match status" value="1"/>
</dbReference>
<evidence type="ECO:0000259" key="1">
    <source>
        <dbReference type="Pfam" id="PF08718"/>
    </source>
</evidence>
<feature type="domain" description="Glycolipid transfer protein" evidence="1">
    <location>
        <begin position="15"/>
        <end position="79"/>
    </location>
</feature>
<dbReference type="InterPro" id="IPR036497">
    <property type="entry name" value="GLTP_sf"/>
</dbReference>
<evidence type="ECO:0000313" key="3">
    <source>
        <dbReference type="Proteomes" id="UP000694385"/>
    </source>
</evidence>
<keyword evidence="3" id="KW-1185">Reference proteome</keyword>
<dbReference type="Ensembl" id="ENSJJAT00000016230.1">
    <property type="protein sequence ID" value="ENSJJAP00000009779.1"/>
    <property type="gene ID" value="ENSJJAG00000013546.1"/>
</dbReference>
<dbReference type="Proteomes" id="UP000694385">
    <property type="component" value="Unassembled WGS sequence"/>
</dbReference>
<reference evidence="2" key="2">
    <citation type="submission" date="2025-09" db="UniProtKB">
        <authorList>
            <consortium name="Ensembl"/>
        </authorList>
    </citation>
    <scope>IDENTIFICATION</scope>
</reference>
<proteinExistence type="predicted"/>
<dbReference type="GO" id="GO:0016020">
    <property type="term" value="C:membrane"/>
    <property type="evidence" value="ECO:0007669"/>
    <property type="project" value="TreeGrafter"/>
</dbReference>
<dbReference type="Pfam" id="PF08718">
    <property type="entry name" value="GLTP"/>
    <property type="match status" value="1"/>
</dbReference>
<evidence type="ECO:0000313" key="2">
    <source>
        <dbReference type="Ensembl" id="ENSJJAP00000009779.1"/>
    </source>
</evidence>
<name>A0A8C5KMB3_JACJA</name>
<accession>A0A8C5KMB3</accession>
<dbReference type="InterPro" id="IPR014830">
    <property type="entry name" value="Glycolipid_transfer_prot_dom"/>
</dbReference>
<dbReference type="PANTHER" id="PTHR10219">
    <property type="entry name" value="GLYCOLIPID TRANSFER PROTEIN-RELATED"/>
    <property type="match status" value="1"/>
</dbReference>
<dbReference type="GO" id="GO:1902388">
    <property type="term" value="F:ceramide 1-phosphate transfer activity"/>
    <property type="evidence" value="ECO:0007669"/>
    <property type="project" value="TreeGrafter"/>
</dbReference>
<dbReference type="SUPFAM" id="SSF110004">
    <property type="entry name" value="Glycolipid transfer protein, GLTP"/>
    <property type="match status" value="1"/>
</dbReference>
<dbReference type="Gene3D" id="1.10.3520.10">
    <property type="entry name" value="Glycolipid transfer protein"/>
    <property type="match status" value="2"/>
</dbReference>
<dbReference type="AlphaFoldDB" id="A0A8C5KMB3"/>
<reference evidence="2" key="1">
    <citation type="submission" date="2025-08" db="UniProtKB">
        <authorList>
            <consortium name="Ensembl"/>
        </authorList>
    </citation>
    <scope>IDENTIFICATION</scope>
</reference>